<dbReference type="Proteomes" id="UP000886723">
    <property type="component" value="Unassembled WGS sequence"/>
</dbReference>
<reference evidence="5" key="2">
    <citation type="journal article" date="2021" name="PeerJ">
        <title>Extensive microbial diversity within the chicken gut microbiome revealed by metagenomics and culture.</title>
        <authorList>
            <person name="Gilroy R."/>
            <person name="Ravi A."/>
            <person name="Getino M."/>
            <person name="Pursley I."/>
            <person name="Horton D.L."/>
            <person name="Alikhan N.F."/>
            <person name="Baker D."/>
            <person name="Gharbi K."/>
            <person name="Hall N."/>
            <person name="Watson M."/>
            <person name="Adriaenssens E.M."/>
            <person name="Foster-Nyarko E."/>
            <person name="Jarju S."/>
            <person name="Secka A."/>
            <person name="Antonio M."/>
            <person name="Oren A."/>
            <person name="Chaudhuri R.R."/>
            <person name="La Ragione R."/>
            <person name="Hildebrand F."/>
            <person name="Pallen M.J."/>
        </authorList>
    </citation>
    <scope>NUCLEOTIDE SEQUENCE</scope>
    <source>
        <strain evidence="5">ChiBcec2-4451</strain>
    </source>
</reference>
<evidence type="ECO:0000259" key="4">
    <source>
        <dbReference type="Pfam" id="PF13240"/>
    </source>
</evidence>
<feature type="domain" description="Lysozyme inhibitor LprI-like N-terminal" evidence="3">
    <location>
        <begin position="444"/>
        <end position="532"/>
    </location>
</feature>
<feature type="region of interest" description="Disordered" evidence="1">
    <location>
        <begin position="94"/>
        <end position="132"/>
    </location>
</feature>
<name>A0A9D1T6T4_9FIRM</name>
<proteinExistence type="predicted"/>
<feature type="compositionally biased region" description="Low complexity" evidence="1">
    <location>
        <begin position="394"/>
        <end position="426"/>
    </location>
</feature>
<dbReference type="InterPro" id="IPR026870">
    <property type="entry name" value="Zinc_ribbon_dom"/>
</dbReference>
<gene>
    <name evidence="5" type="ORF">IAA63_08625</name>
</gene>
<evidence type="ECO:0000259" key="3">
    <source>
        <dbReference type="Pfam" id="PF07007"/>
    </source>
</evidence>
<feature type="transmembrane region" description="Helical" evidence="2">
    <location>
        <begin position="62"/>
        <end position="84"/>
    </location>
</feature>
<feature type="region of interest" description="Disordered" evidence="1">
    <location>
        <begin position="387"/>
        <end position="426"/>
    </location>
</feature>
<evidence type="ECO:0000256" key="2">
    <source>
        <dbReference type="SAM" id="Phobius"/>
    </source>
</evidence>
<dbReference type="Gene3D" id="1.20.1270.180">
    <property type="match status" value="1"/>
</dbReference>
<organism evidence="5 6">
    <name type="scientific">Candidatus Pullilachnospira stercoravium</name>
    <dbReference type="NCBI Taxonomy" id="2840913"/>
    <lineage>
        <taxon>Bacteria</taxon>
        <taxon>Bacillati</taxon>
        <taxon>Bacillota</taxon>
        <taxon>Clostridia</taxon>
        <taxon>Lachnospirales</taxon>
        <taxon>Lachnospiraceae</taxon>
        <taxon>Lachnospiraceae incertae sedis</taxon>
        <taxon>Candidatus Pullilachnospira</taxon>
    </lineage>
</organism>
<dbReference type="Pfam" id="PF13240">
    <property type="entry name" value="Zn_Ribbon_1"/>
    <property type="match status" value="1"/>
</dbReference>
<evidence type="ECO:0000256" key="1">
    <source>
        <dbReference type="SAM" id="MobiDB-lite"/>
    </source>
</evidence>
<dbReference type="AlphaFoldDB" id="A0A9D1T6T4"/>
<keyword evidence="2" id="KW-0472">Membrane</keyword>
<comment type="caution">
    <text evidence="5">The sequence shown here is derived from an EMBL/GenBank/DDBJ whole genome shotgun (WGS) entry which is preliminary data.</text>
</comment>
<evidence type="ECO:0000313" key="6">
    <source>
        <dbReference type="Proteomes" id="UP000886723"/>
    </source>
</evidence>
<sequence>MYCPQCGKENPDDARFCGSCGAPLENIREEAPFPQMTEPSEWNGGEYIGGGKRPDGKKKKGWIAVCAAVAVLAAGAVICGIVILTGNRQEAGLEADERQTSQVQPSEAPVSGETSPQGQVSEEEASGDPQEASWTDLKEYAEEALIPQLGSCGLGPFTSDYVMEDGSLGQDAVHDQKGVIVYSIRDFDGDSQDELLAAVMEQEGIREDLSDSQANCVFLQMYEMDRGQVELKDEYRILEGVLGTADREDDWVFFRPSGDGIYIVGSAWQFHGMYADGTYVSASVLRYEGDRFVEYAADTGVGSDFSDVDITALTDTLADIGGFDDTIRRMQEDHMAYFDDSTGEDVFFSIYGENPWLDDREAGDAAREQFYRTQNPAELGEKTVTIYPGQRPYGQSASGSARQEASASSGQEASGESSGSGQGDSSYYDRLAQLEQREQELEDSATDQVSINRISGEVYEMWDAELNYVYQQLKATLTEEEFQLLKEEELEWIEYRDQQADAAAEEWAGGSGMPMAVNSALSEVTKARVYELADRWISGWRP</sequence>
<dbReference type="PANTHER" id="PTHR39176">
    <property type="entry name" value="PERIPLASMIC PROTEIN-RELATED"/>
    <property type="match status" value="1"/>
</dbReference>
<dbReference type="PANTHER" id="PTHR39176:SF1">
    <property type="entry name" value="PERIPLASMIC PROTEIN"/>
    <property type="match status" value="1"/>
</dbReference>
<dbReference type="InterPro" id="IPR009739">
    <property type="entry name" value="LprI-like_N"/>
</dbReference>
<dbReference type="Pfam" id="PF07007">
    <property type="entry name" value="LprI"/>
    <property type="match status" value="1"/>
</dbReference>
<dbReference type="EMBL" id="DVON01000182">
    <property type="protein sequence ID" value="HIV13184.1"/>
    <property type="molecule type" value="Genomic_DNA"/>
</dbReference>
<keyword evidence="2" id="KW-1133">Transmembrane helix</keyword>
<reference evidence="5" key="1">
    <citation type="submission" date="2020-10" db="EMBL/GenBank/DDBJ databases">
        <authorList>
            <person name="Gilroy R."/>
        </authorList>
    </citation>
    <scope>NUCLEOTIDE SEQUENCE</scope>
    <source>
        <strain evidence="5">ChiBcec2-4451</strain>
    </source>
</reference>
<accession>A0A9D1T6T4</accession>
<evidence type="ECO:0000313" key="5">
    <source>
        <dbReference type="EMBL" id="HIV13184.1"/>
    </source>
</evidence>
<keyword evidence="2" id="KW-0812">Transmembrane</keyword>
<feature type="domain" description="Zinc-ribbon" evidence="4">
    <location>
        <begin position="2"/>
        <end position="24"/>
    </location>
</feature>
<protein>
    <submittedName>
        <fullName evidence="5">DUF1311 domain-containing protein</fullName>
    </submittedName>
</protein>